<dbReference type="OrthoDB" id="6612291at2759"/>
<feature type="transmembrane region" description="Helical" evidence="7">
    <location>
        <begin position="21"/>
        <end position="48"/>
    </location>
</feature>
<evidence type="ECO:0000313" key="9">
    <source>
        <dbReference type="EMBL" id="KAF2162562.1"/>
    </source>
</evidence>
<protein>
    <recommendedName>
        <fullName evidence="8">Major facilitator superfamily (MFS) profile domain-containing protein</fullName>
    </recommendedName>
</protein>
<feature type="transmembrane region" description="Helical" evidence="7">
    <location>
        <begin position="68"/>
        <end position="87"/>
    </location>
</feature>
<accession>A0A6A6C9J2</accession>
<feature type="domain" description="Major facilitator superfamily (MFS) profile" evidence="8">
    <location>
        <begin position="26"/>
        <end position="461"/>
    </location>
</feature>
<feature type="transmembrane region" description="Helical" evidence="7">
    <location>
        <begin position="311"/>
        <end position="332"/>
    </location>
</feature>
<feature type="transmembrane region" description="Helical" evidence="7">
    <location>
        <begin position="273"/>
        <end position="291"/>
    </location>
</feature>
<organism evidence="9 10">
    <name type="scientific">Zasmidium cellare ATCC 36951</name>
    <dbReference type="NCBI Taxonomy" id="1080233"/>
    <lineage>
        <taxon>Eukaryota</taxon>
        <taxon>Fungi</taxon>
        <taxon>Dikarya</taxon>
        <taxon>Ascomycota</taxon>
        <taxon>Pezizomycotina</taxon>
        <taxon>Dothideomycetes</taxon>
        <taxon>Dothideomycetidae</taxon>
        <taxon>Mycosphaerellales</taxon>
        <taxon>Mycosphaerellaceae</taxon>
        <taxon>Zasmidium</taxon>
    </lineage>
</organism>
<feature type="transmembrane region" description="Helical" evidence="7">
    <location>
        <begin position="436"/>
        <end position="457"/>
    </location>
</feature>
<evidence type="ECO:0000256" key="5">
    <source>
        <dbReference type="ARBA" id="ARBA00023136"/>
    </source>
</evidence>
<dbReference type="PANTHER" id="PTHR48022:SF11">
    <property type="entry name" value="MONOSACCHARIDE TRANSPORTER (HXT8), PUTATIVE (AFU_ORTHOLOGUE AFUA_2G08120)-RELATED"/>
    <property type="match status" value="1"/>
</dbReference>
<dbReference type="Pfam" id="PF00083">
    <property type="entry name" value="Sugar_tr"/>
    <property type="match status" value="1"/>
</dbReference>
<evidence type="ECO:0000256" key="6">
    <source>
        <dbReference type="SAM" id="MobiDB-lite"/>
    </source>
</evidence>
<reference evidence="9" key="1">
    <citation type="journal article" date="2020" name="Stud. Mycol.">
        <title>101 Dothideomycetes genomes: a test case for predicting lifestyles and emergence of pathogens.</title>
        <authorList>
            <person name="Haridas S."/>
            <person name="Albert R."/>
            <person name="Binder M."/>
            <person name="Bloem J."/>
            <person name="Labutti K."/>
            <person name="Salamov A."/>
            <person name="Andreopoulos B."/>
            <person name="Baker S."/>
            <person name="Barry K."/>
            <person name="Bills G."/>
            <person name="Bluhm B."/>
            <person name="Cannon C."/>
            <person name="Castanera R."/>
            <person name="Culley D."/>
            <person name="Daum C."/>
            <person name="Ezra D."/>
            <person name="Gonzalez J."/>
            <person name="Henrissat B."/>
            <person name="Kuo A."/>
            <person name="Liang C."/>
            <person name="Lipzen A."/>
            <person name="Lutzoni F."/>
            <person name="Magnuson J."/>
            <person name="Mondo S."/>
            <person name="Nolan M."/>
            <person name="Ohm R."/>
            <person name="Pangilinan J."/>
            <person name="Park H.-J."/>
            <person name="Ramirez L."/>
            <person name="Alfaro M."/>
            <person name="Sun H."/>
            <person name="Tritt A."/>
            <person name="Yoshinaga Y."/>
            <person name="Zwiers L.-H."/>
            <person name="Turgeon B."/>
            <person name="Goodwin S."/>
            <person name="Spatafora J."/>
            <person name="Crous P."/>
            <person name="Grigoriev I."/>
        </authorList>
    </citation>
    <scope>NUCLEOTIDE SEQUENCE</scope>
    <source>
        <strain evidence="9">ATCC 36951</strain>
    </source>
</reference>
<evidence type="ECO:0000256" key="1">
    <source>
        <dbReference type="ARBA" id="ARBA00004141"/>
    </source>
</evidence>
<dbReference type="InterPro" id="IPR050360">
    <property type="entry name" value="MFS_Sugar_Transporters"/>
</dbReference>
<keyword evidence="10" id="KW-1185">Reference proteome</keyword>
<dbReference type="Proteomes" id="UP000799537">
    <property type="component" value="Unassembled WGS sequence"/>
</dbReference>
<feature type="compositionally biased region" description="Basic and acidic residues" evidence="6">
    <location>
        <begin position="497"/>
        <end position="521"/>
    </location>
</feature>
<comment type="subcellular location">
    <subcellularLocation>
        <location evidence="1">Membrane</location>
        <topology evidence="1">Multi-pass membrane protein</topology>
    </subcellularLocation>
</comment>
<comment type="similarity">
    <text evidence="2">Belongs to the major facilitator superfamily. Sugar transporter (TC 2.A.1.1) family.</text>
</comment>
<dbReference type="EMBL" id="ML993613">
    <property type="protein sequence ID" value="KAF2162562.1"/>
    <property type="molecule type" value="Genomic_DNA"/>
</dbReference>
<dbReference type="RefSeq" id="XP_033663451.1">
    <property type="nucleotide sequence ID" value="XM_033818144.1"/>
</dbReference>
<evidence type="ECO:0000256" key="7">
    <source>
        <dbReference type="SAM" id="Phobius"/>
    </source>
</evidence>
<dbReference type="GO" id="GO:0005351">
    <property type="term" value="F:carbohydrate:proton symporter activity"/>
    <property type="evidence" value="ECO:0007669"/>
    <property type="project" value="TreeGrafter"/>
</dbReference>
<dbReference type="PANTHER" id="PTHR48022">
    <property type="entry name" value="PLASTIDIC GLUCOSE TRANSPORTER 4"/>
    <property type="match status" value="1"/>
</dbReference>
<name>A0A6A6C9J2_ZASCE</name>
<feature type="region of interest" description="Disordered" evidence="6">
    <location>
        <begin position="494"/>
        <end position="521"/>
    </location>
</feature>
<feature type="transmembrane region" description="Helical" evidence="7">
    <location>
        <begin position="149"/>
        <end position="173"/>
    </location>
</feature>
<gene>
    <name evidence="9" type="ORF">M409DRAFT_69127</name>
</gene>
<keyword evidence="4 7" id="KW-1133">Transmembrane helix</keyword>
<sequence length="521" mass="57783">MGWLSRIFSTGEEGSGRKLNAYNVWMLLFVSIGSMTYGYTASIIGSTLGQPTFIAYFDLATRPNGTQLIAATNGLFQAGGVIGTLTLPIFTDRWGSAVLALISGAVLSGSTHIAEFLVFRFIAGASAFMILAAVPIWMSEVVPAHLRGALVNVHAISLVFGYFVQSWIGFGFFHWTNGGNYTWRIPLMFQMVWPLLLLLGLKWVPESPRWLLMRDRGEEAKNILLRLHDDPSDPHHAFARSEYIQIQKQLALDRTLDDSWRHIFSKPSLRKRLWLSIGTTGFIQCSGVLVINNYGPTLYKNLGFSETKQLLYPAAWLTLALGLNAMASFLVDHFSRNKFLAIGVFGCMVTLIIEAALIAEFVPSNNSAALQAAVAMLFIFEIPYDRCLDGLQFTYIAEIWPAHLRAKGMSAGVAMISLMNIMWLQAAPTAFETIGWKFYLCFIIPGTIGSVIMWVWFPDTKGKPLEEVAAIFGDVDEVVVYQRDIDVSLDDIDSGVSDEKTGPAVHVEDAHVDGRDDREKA</sequence>
<proteinExistence type="inferred from homology"/>
<dbReference type="Gene3D" id="1.20.1250.20">
    <property type="entry name" value="MFS general substrate transporter like domains"/>
    <property type="match status" value="1"/>
</dbReference>
<evidence type="ECO:0000256" key="4">
    <source>
        <dbReference type="ARBA" id="ARBA00022989"/>
    </source>
</evidence>
<feature type="transmembrane region" description="Helical" evidence="7">
    <location>
        <begin position="404"/>
        <end position="424"/>
    </location>
</feature>
<dbReference type="InterPro" id="IPR036259">
    <property type="entry name" value="MFS_trans_sf"/>
</dbReference>
<dbReference type="SUPFAM" id="SSF103473">
    <property type="entry name" value="MFS general substrate transporter"/>
    <property type="match status" value="1"/>
</dbReference>
<evidence type="ECO:0000256" key="2">
    <source>
        <dbReference type="ARBA" id="ARBA00010992"/>
    </source>
</evidence>
<dbReference type="PROSITE" id="PS50850">
    <property type="entry name" value="MFS"/>
    <property type="match status" value="1"/>
</dbReference>
<feature type="transmembrane region" description="Helical" evidence="7">
    <location>
        <begin position="117"/>
        <end position="137"/>
    </location>
</feature>
<evidence type="ECO:0000259" key="8">
    <source>
        <dbReference type="PROSITE" id="PS50850"/>
    </source>
</evidence>
<dbReference type="InterPro" id="IPR005828">
    <property type="entry name" value="MFS_sugar_transport-like"/>
</dbReference>
<feature type="transmembrane region" description="Helical" evidence="7">
    <location>
        <begin position="339"/>
        <end position="362"/>
    </location>
</feature>
<dbReference type="GeneID" id="54571416"/>
<dbReference type="InterPro" id="IPR020846">
    <property type="entry name" value="MFS_dom"/>
</dbReference>
<keyword evidence="3 7" id="KW-0812">Transmembrane</keyword>
<evidence type="ECO:0000313" key="10">
    <source>
        <dbReference type="Proteomes" id="UP000799537"/>
    </source>
</evidence>
<dbReference type="AlphaFoldDB" id="A0A6A6C9J2"/>
<keyword evidence="5 7" id="KW-0472">Membrane</keyword>
<dbReference type="GO" id="GO:0016020">
    <property type="term" value="C:membrane"/>
    <property type="evidence" value="ECO:0007669"/>
    <property type="project" value="UniProtKB-SubCell"/>
</dbReference>
<evidence type="ECO:0000256" key="3">
    <source>
        <dbReference type="ARBA" id="ARBA00022692"/>
    </source>
</evidence>